<evidence type="ECO:0000256" key="1">
    <source>
        <dbReference type="SAM" id="Phobius"/>
    </source>
</evidence>
<dbReference type="InterPro" id="IPR036682">
    <property type="entry name" value="OS_D_A10/PebIII_sf"/>
</dbReference>
<feature type="transmembrane region" description="Helical" evidence="1">
    <location>
        <begin position="21"/>
        <end position="41"/>
    </location>
</feature>
<evidence type="ECO:0000313" key="3">
    <source>
        <dbReference type="RefSeq" id="XP_026729737.1"/>
    </source>
</evidence>
<keyword evidence="1" id="KW-0812">Transmembrane</keyword>
<evidence type="ECO:0000313" key="2">
    <source>
        <dbReference type="Proteomes" id="UP000322000"/>
    </source>
</evidence>
<sequence length="144" mass="16027">MGQASGIKSAVSNSGRIRNHLITMNTYLVVVLALAACVLGYDEIYDKIDVDKIIGDDALFTSYINCMLDKGPCSVEHSADFRKLLPEVIATCCAKCTPIQKKNVRKTVTALTEKRPDDFKEFRAKYDPDSKYEKDFTAFVMGSD</sequence>
<keyword evidence="1" id="KW-1133">Transmembrane helix</keyword>
<accession>A0A7E5VN80</accession>
<dbReference type="PANTHER" id="PTHR11257">
    <property type="entry name" value="CHEMOSENSORY PROTEIN-RELATED"/>
    <property type="match status" value="1"/>
</dbReference>
<dbReference type="InParanoid" id="A0A7E5VN80"/>
<dbReference type="Proteomes" id="UP000322000">
    <property type="component" value="Chromosome 1"/>
</dbReference>
<proteinExistence type="predicted"/>
<dbReference type="Gene3D" id="1.10.2080.10">
    <property type="entry name" value="Insect odorant-binding protein A10/Ejaculatory bulb-specific protein 3"/>
    <property type="match status" value="1"/>
</dbReference>
<dbReference type="Pfam" id="PF03392">
    <property type="entry name" value="OS-D"/>
    <property type="match status" value="1"/>
</dbReference>
<reference evidence="3" key="1">
    <citation type="submission" date="2025-08" db="UniProtKB">
        <authorList>
            <consortium name="RefSeq"/>
        </authorList>
    </citation>
    <scope>IDENTIFICATION</scope>
</reference>
<dbReference type="OrthoDB" id="7274644at2759"/>
<dbReference type="GeneID" id="113495270"/>
<dbReference type="KEGG" id="tnl:113495270"/>
<dbReference type="AlphaFoldDB" id="A0A7E5VN80"/>
<organism evidence="2 3">
    <name type="scientific">Trichoplusia ni</name>
    <name type="common">Cabbage looper</name>
    <dbReference type="NCBI Taxonomy" id="7111"/>
    <lineage>
        <taxon>Eukaryota</taxon>
        <taxon>Metazoa</taxon>
        <taxon>Ecdysozoa</taxon>
        <taxon>Arthropoda</taxon>
        <taxon>Hexapoda</taxon>
        <taxon>Insecta</taxon>
        <taxon>Pterygota</taxon>
        <taxon>Neoptera</taxon>
        <taxon>Endopterygota</taxon>
        <taxon>Lepidoptera</taxon>
        <taxon>Glossata</taxon>
        <taxon>Ditrysia</taxon>
        <taxon>Noctuoidea</taxon>
        <taxon>Noctuidae</taxon>
        <taxon>Plusiinae</taxon>
        <taxon>Trichoplusia</taxon>
    </lineage>
</organism>
<keyword evidence="1" id="KW-0472">Membrane</keyword>
<dbReference type="RefSeq" id="XP_026729737.1">
    <property type="nucleotide sequence ID" value="XM_026873936.1"/>
</dbReference>
<dbReference type="SUPFAM" id="SSF100910">
    <property type="entry name" value="Chemosensory protein Csp2"/>
    <property type="match status" value="1"/>
</dbReference>
<dbReference type="PANTHER" id="PTHR11257:SF12">
    <property type="entry name" value="EJACULATORY BULB-SPECIFIC PROTEIN 3-RELATED"/>
    <property type="match status" value="1"/>
</dbReference>
<name>A0A7E5VN80_TRINI</name>
<protein>
    <submittedName>
        <fullName evidence="3">Ejaculatory bulb-specific protein 3-like</fullName>
    </submittedName>
</protein>
<dbReference type="InterPro" id="IPR005055">
    <property type="entry name" value="A10/PebIII"/>
</dbReference>
<keyword evidence="2" id="KW-1185">Reference proteome</keyword>
<gene>
    <name evidence="3" type="primary">LOC113495270</name>
</gene>